<dbReference type="PANTHER" id="PTHR12480:SF35">
    <property type="entry name" value="TRANSCRIPTION FACTOR JUMONJI, JMJC DOMAIN-CONTAINING PROTEIN"/>
    <property type="match status" value="1"/>
</dbReference>
<reference evidence="2 3" key="1">
    <citation type="journal article" date="2017" name="Mycologia">
        <title>Bifiguratus adelaidae, gen. et sp. nov., a new member of Mucoromycotina in endophytic and soil-dwelling habitats.</title>
        <authorList>
            <person name="Torres-Cruz T.J."/>
            <person name="Billingsley Tobias T.L."/>
            <person name="Almatruk M."/>
            <person name="Hesse C."/>
            <person name="Kuske C.R."/>
            <person name="Desiro A."/>
            <person name="Benucci G.M."/>
            <person name="Bonito G."/>
            <person name="Stajich J.E."/>
            <person name="Dunlap C."/>
            <person name="Arnold A.E."/>
            <person name="Porras-Alfaro A."/>
        </authorList>
    </citation>
    <scope>NUCLEOTIDE SEQUENCE [LARGE SCALE GENOMIC DNA]</scope>
    <source>
        <strain evidence="2 3">AZ0501</strain>
    </source>
</reference>
<evidence type="ECO:0000313" key="3">
    <source>
        <dbReference type="Proteomes" id="UP000242875"/>
    </source>
</evidence>
<dbReference type="PANTHER" id="PTHR12480">
    <property type="entry name" value="ARGININE DEMETHYLASE AND LYSYL-HYDROXYLASE JMJD"/>
    <property type="match status" value="1"/>
</dbReference>
<dbReference type="PROSITE" id="PS51184">
    <property type="entry name" value="JMJC"/>
    <property type="match status" value="1"/>
</dbReference>
<protein>
    <recommendedName>
        <fullName evidence="1">JmjC domain-containing protein</fullName>
    </recommendedName>
</protein>
<dbReference type="Gene3D" id="3.90.1200.10">
    <property type="match status" value="1"/>
</dbReference>
<feature type="domain" description="JmjC" evidence="1">
    <location>
        <begin position="249"/>
        <end position="453"/>
    </location>
</feature>
<evidence type="ECO:0000313" key="2">
    <source>
        <dbReference type="EMBL" id="OZJ05318.1"/>
    </source>
</evidence>
<dbReference type="Proteomes" id="UP000242875">
    <property type="component" value="Unassembled WGS sequence"/>
</dbReference>
<dbReference type="OrthoDB" id="424465at2759"/>
<dbReference type="InterPro" id="IPR003347">
    <property type="entry name" value="JmjC_dom"/>
</dbReference>
<dbReference type="SUPFAM" id="SSF51197">
    <property type="entry name" value="Clavaminate synthase-like"/>
    <property type="match status" value="1"/>
</dbReference>
<accession>A0A261Y425</accession>
<dbReference type="SUPFAM" id="SSF56112">
    <property type="entry name" value="Protein kinase-like (PK-like)"/>
    <property type="match status" value="1"/>
</dbReference>
<name>A0A261Y425_9FUNG</name>
<dbReference type="Pfam" id="PF13621">
    <property type="entry name" value="Cupin_8"/>
    <property type="match status" value="1"/>
</dbReference>
<dbReference type="EMBL" id="MVBO01000017">
    <property type="protein sequence ID" value="OZJ05318.1"/>
    <property type="molecule type" value="Genomic_DNA"/>
</dbReference>
<organism evidence="2 3">
    <name type="scientific">Bifiguratus adelaidae</name>
    <dbReference type="NCBI Taxonomy" id="1938954"/>
    <lineage>
        <taxon>Eukaryota</taxon>
        <taxon>Fungi</taxon>
        <taxon>Fungi incertae sedis</taxon>
        <taxon>Mucoromycota</taxon>
        <taxon>Mucoromycotina</taxon>
        <taxon>Endogonomycetes</taxon>
        <taxon>Endogonales</taxon>
        <taxon>Endogonales incertae sedis</taxon>
        <taxon>Bifiguratus</taxon>
    </lineage>
</organism>
<proteinExistence type="predicted"/>
<gene>
    <name evidence="2" type="ORF">BZG36_01549</name>
</gene>
<dbReference type="GO" id="GO:0005737">
    <property type="term" value="C:cytoplasm"/>
    <property type="evidence" value="ECO:0007669"/>
    <property type="project" value="TreeGrafter"/>
</dbReference>
<dbReference type="InterPro" id="IPR011009">
    <property type="entry name" value="Kinase-like_dom_sf"/>
</dbReference>
<keyword evidence="3" id="KW-1185">Reference proteome</keyword>
<dbReference type="Gene3D" id="2.60.120.650">
    <property type="entry name" value="Cupin"/>
    <property type="match status" value="1"/>
</dbReference>
<dbReference type="InterPro" id="IPR041667">
    <property type="entry name" value="Cupin_8"/>
</dbReference>
<sequence length="881" mass="101415">MPDSFSDVGSSIRSKGCGILNRFEDAFIVTRLLARLNHSELLRLSICSRYLYALCMHDWLWRCLVTAKYAQQYQFPTDFVFGESWLASYLQPPTKQSDAIQSRLRGIESNFLHVAHIRNHINLHYFVPAVLYPPPLPPDHPNPTSFALAHNCVPRRSVNGLCLEDFEAHYSIPNLPVLLTQAGVEQWPAWTEWELSRLSQRYPDSLLRCANERAGPVRYIDITVAQYQQYMKHQNDESPLYIFDPNYGEQLKGIVDDYKVLEYFQRDFLKLLPTESQPPYRWLIIGPQRSGASWHTDPNGTSAWNTLISGRKRWALYPPACTPPGVEKENSTESYQSAAEQRRAQVEAKAKDSEGCSSQASYVKNKKRGYIDESFNYEEDTTYTSLRWYLEVYPHLAASDRPVEVVQEAGETIFVPSGWWHMVLNLEDTVAVTQNFADRGNIHNVLDSLMQDCIRTSAKQQMFKDFLQDVLDQDTTLSTVVNPRREYFASMTEPTDDEFLLGEGCNTRADYEFMLNDPKLWEQRVRAALEMTGNSTCISEASSAMKLQRIASIEPIYRTRQLVVKFFTSWQDGEKHYNIEKEALLRLRERLSEELLQRVQTLMGHGDLREHRERPWKWHWPFIITHHVQGIPFDECPDGSWNSLLKPGSPIDCPETWSHVLDWLAQTVKAIHMPPSSQNPIDTQRRAASEIENFDHYLRWRFNTTLSIQKIWNYFPSRLLEQLVDYLPSNVDDFLSQSYFEDAFILHGDLNPSNIICNPSLNAMTASQQQSDPAPSMLWSPSHIIDFGDAKLNGGDPMFDFVPLFVITCGCRKDLMRQFLLKYGLPASSGPGTASFAKRMMVYCLIWEYPGVSRYIVQLVPDVCAANTWEEVQDMLFGGLV</sequence>
<comment type="caution">
    <text evidence="2">The sequence shown here is derived from an EMBL/GenBank/DDBJ whole genome shotgun (WGS) entry which is preliminary data.</text>
</comment>
<dbReference type="AlphaFoldDB" id="A0A261Y425"/>
<evidence type="ECO:0000259" key="1">
    <source>
        <dbReference type="PROSITE" id="PS51184"/>
    </source>
</evidence>
<dbReference type="InterPro" id="IPR050910">
    <property type="entry name" value="JMJD6_ArgDemeth/LysHydrox"/>
</dbReference>
<dbReference type="SMART" id="SM00558">
    <property type="entry name" value="JmjC"/>
    <property type="match status" value="1"/>
</dbReference>